<dbReference type="Gene3D" id="1.20.5.170">
    <property type="match status" value="1"/>
</dbReference>
<dbReference type="Gramene" id="OE9A056061T1">
    <property type="protein sequence ID" value="OE9A056061C1"/>
    <property type="gene ID" value="OE9A056061"/>
</dbReference>
<feature type="compositionally biased region" description="Low complexity" evidence="4">
    <location>
        <begin position="29"/>
        <end position="40"/>
    </location>
</feature>
<keyword evidence="3" id="KW-0539">Nucleus</keyword>
<sequence>MNLDELLKTVWSAETNNQAAKVADFDPAVQQPGQQVPSSSLNRQSSPTPMRDLSKKTVDEVWQDIQLRQKKNSLDRKVTLGEITLGDFLVKAGIVAELSTRKKSLGSVVGPVPQQVQWTHYQFPSNSPQQQQRHNMLPGFALGHSLQQPIGGNSMEDTAYPEAQITMSPSSLMETLSDRKTPGRKRVSPDGMVEKSVERRQKRMIKNRESAARSRARRQAYTNELENKVSHLEEENERLRRHKELEKVLPSIPPPEPKYHLRRTHSGPL</sequence>
<dbReference type="OrthoDB" id="644067at2759"/>
<name>A0A8S0TPZ4_OLEEU</name>
<feature type="region of interest" description="Disordered" evidence="4">
    <location>
        <begin position="26"/>
        <end position="56"/>
    </location>
</feature>
<dbReference type="GO" id="GO:0005634">
    <property type="term" value="C:nucleus"/>
    <property type="evidence" value="ECO:0007669"/>
    <property type="project" value="UniProtKB-SubCell"/>
</dbReference>
<comment type="subcellular location">
    <subcellularLocation>
        <location evidence="1">Nucleus</location>
    </subcellularLocation>
</comment>
<dbReference type="SMART" id="SM00338">
    <property type="entry name" value="BRLZ"/>
    <property type="match status" value="1"/>
</dbReference>
<dbReference type="EMBL" id="CACTIH010007291">
    <property type="protein sequence ID" value="CAA3008121.1"/>
    <property type="molecule type" value="Genomic_DNA"/>
</dbReference>
<dbReference type="Pfam" id="PF00170">
    <property type="entry name" value="bZIP_1"/>
    <property type="match status" value="1"/>
</dbReference>
<evidence type="ECO:0000256" key="4">
    <source>
        <dbReference type="SAM" id="MobiDB-lite"/>
    </source>
</evidence>
<accession>A0A8S0TPZ4</accession>
<reference evidence="6 7" key="1">
    <citation type="submission" date="2019-12" db="EMBL/GenBank/DDBJ databases">
        <authorList>
            <person name="Alioto T."/>
            <person name="Alioto T."/>
            <person name="Gomez Garrido J."/>
        </authorList>
    </citation>
    <scope>NUCLEOTIDE SEQUENCE [LARGE SCALE GENOMIC DNA]</scope>
</reference>
<dbReference type="GO" id="GO:0003677">
    <property type="term" value="F:DNA binding"/>
    <property type="evidence" value="ECO:0007669"/>
    <property type="project" value="UniProtKB-KW"/>
</dbReference>
<keyword evidence="2" id="KW-0238">DNA-binding</keyword>
<dbReference type="FunFam" id="1.20.5.170:FF:000036">
    <property type="entry name" value="ABSCISIC ACID-INSENSITIVE 5-like protein 2"/>
    <property type="match status" value="1"/>
</dbReference>
<dbReference type="PROSITE" id="PS50217">
    <property type="entry name" value="BZIP"/>
    <property type="match status" value="1"/>
</dbReference>
<protein>
    <submittedName>
        <fullName evidence="6">ABSCISIC ACID-INSENSITIVE 5 2</fullName>
    </submittedName>
</protein>
<dbReference type="PROSITE" id="PS00036">
    <property type="entry name" value="BZIP_BASIC"/>
    <property type="match status" value="1"/>
</dbReference>
<dbReference type="GO" id="GO:0003700">
    <property type="term" value="F:DNA-binding transcription factor activity"/>
    <property type="evidence" value="ECO:0007669"/>
    <property type="project" value="InterPro"/>
</dbReference>
<organism evidence="6 7">
    <name type="scientific">Olea europaea subsp. europaea</name>
    <dbReference type="NCBI Taxonomy" id="158383"/>
    <lineage>
        <taxon>Eukaryota</taxon>
        <taxon>Viridiplantae</taxon>
        <taxon>Streptophyta</taxon>
        <taxon>Embryophyta</taxon>
        <taxon>Tracheophyta</taxon>
        <taxon>Spermatophyta</taxon>
        <taxon>Magnoliopsida</taxon>
        <taxon>eudicotyledons</taxon>
        <taxon>Gunneridae</taxon>
        <taxon>Pentapetalae</taxon>
        <taxon>asterids</taxon>
        <taxon>lamiids</taxon>
        <taxon>Lamiales</taxon>
        <taxon>Oleaceae</taxon>
        <taxon>Oleeae</taxon>
        <taxon>Olea</taxon>
    </lineage>
</organism>
<gene>
    <name evidence="6" type="ORF">OLEA9_A056061</name>
</gene>
<evidence type="ECO:0000259" key="5">
    <source>
        <dbReference type="PROSITE" id="PS50217"/>
    </source>
</evidence>
<dbReference type="PANTHER" id="PTHR22952:SF385">
    <property type="entry name" value="ABSCISIC ACID-INSENSITIVE 5-LIKE PROTEIN 2"/>
    <property type="match status" value="1"/>
</dbReference>
<evidence type="ECO:0000256" key="2">
    <source>
        <dbReference type="ARBA" id="ARBA00023125"/>
    </source>
</evidence>
<evidence type="ECO:0000313" key="6">
    <source>
        <dbReference type="EMBL" id="CAA3008121.1"/>
    </source>
</evidence>
<dbReference type="GO" id="GO:0045893">
    <property type="term" value="P:positive regulation of DNA-templated transcription"/>
    <property type="evidence" value="ECO:0007669"/>
    <property type="project" value="InterPro"/>
</dbReference>
<evidence type="ECO:0000256" key="1">
    <source>
        <dbReference type="ARBA" id="ARBA00004123"/>
    </source>
</evidence>
<dbReference type="InterPro" id="IPR046347">
    <property type="entry name" value="bZIP_sf"/>
</dbReference>
<comment type="caution">
    <text evidence="6">The sequence shown here is derived from an EMBL/GenBank/DDBJ whole genome shotgun (WGS) entry which is preliminary data.</text>
</comment>
<keyword evidence="7" id="KW-1185">Reference proteome</keyword>
<dbReference type="InterPro" id="IPR043452">
    <property type="entry name" value="BZIP46-like"/>
</dbReference>
<dbReference type="SUPFAM" id="SSF57959">
    <property type="entry name" value="Leucine zipper domain"/>
    <property type="match status" value="1"/>
</dbReference>
<dbReference type="InterPro" id="IPR004827">
    <property type="entry name" value="bZIP"/>
</dbReference>
<feature type="region of interest" description="Disordered" evidence="4">
    <location>
        <begin position="173"/>
        <end position="269"/>
    </location>
</feature>
<evidence type="ECO:0000256" key="3">
    <source>
        <dbReference type="ARBA" id="ARBA00023242"/>
    </source>
</evidence>
<feature type="compositionally biased region" description="Basic residues" evidence="4">
    <location>
        <begin position="260"/>
        <end position="269"/>
    </location>
</feature>
<evidence type="ECO:0000313" key="7">
    <source>
        <dbReference type="Proteomes" id="UP000594638"/>
    </source>
</evidence>
<feature type="domain" description="BZIP" evidence="5">
    <location>
        <begin position="197"/>
        <end position="241"/>
    </location>
</feature>
<dbReference type="Proteomes" id="UP000594638">
    <property type="component" value="Unassembled WGS sequence"/>
</dbReference>
<dbReference type="PANTHER" id="PTHR22952">
    <property type="entry name" value="CAMP-RESPONSE ELEMENT BINDING PROTEIN-RELATED"/>
    <property type="match status" value="1"/>
</dbReference>
<dbReference type="AlphaFoldDB" id="A0A8S0TPZ4"/>
<proteinExistence type="predicted"/>